<comment type="caution">
    <text evidence="7">The sequence shown here is derived from an EMBL/GenBank/DDBJ whole genome shotgun (WGS) entry which is preliminary data.</text>
</comment>
<dbReference type="Gene3D" id="3.50.50.60">
    <property type="entry name" value="FAD/NAD(P)-binding domain"/>
    <property type="match status" value="2"/>
</dbReference>
<evidence type="ECO:0000313" key="8">
    <source>
        <dbReference type="Proteomes" id="UP001596405"/>
    </source>
</evidence>
<protein>
    <submittedName>
        <fullName evidence="7">1-hydroxycarotenoid 3,4-desaturase CrtD</fullName>
        <ecNumber evidence="7">1.3.99.27</ecNumber>
    </submittedName>
</protein>
<dbReference type="InterPro" id="IPR036188">
    <property type="entry name" value="FAD/NAD-bd_sf"/>
</dbReference>
<evidence type="ECO:0000256" key="2">
    <source>
        <dbReference type="ARBA" id="ARBA00006046"/>
    </source>
</evidence>
<evidence type="ECO:0000313" key="7">
    <source>
        <dbReference type="EMBL" id="MFC6996527.1"/>
    </source>
</evidence>
<dbReference type="EMBL" id="JBHSYQ010000003">
    <property type="protein sequence ID" value="MFC6996527.1"/>
    <property type="molecule type" value="Genomic_DNA"/>
</dbReference>
<keyword evidence="8" id="KW-1185">Reference proteome</keyword>
<dbReference type="RefSeq" id="WP_066622586.1">
    <property type="nucleotide sequence ID" value="NZ_JBHSYQ010000003.1"/>
</dbReference>
<dbReference type="Pfam" id="PF01593">
    <property type="entry name" value="Amino_oxidase"/>
    <property type="match status" value="1"/>
</dbReference>
<evidence type="ECO:0000256" key="3">
    <source>
        <dbReference type="ARBA" id="ARBA00022746"/>
    </source>
</evidence>
<evidence type="ECO:0000256" key="1">
    <source>
        <dbReference type="ARBA" id="ARBA00004829"/>
    </source>
</evidence>
<evidence type="ECO:0000256" key="5">
    <source>
        <dbReference type="RuleBase" id="RU362075"/>
    </source>
</evidence>
<organism evidence="7 8">
    <name type="scientific">Rufibacter roseus</name>
    <dbReference type="NCBI Taxonomy" id="1567108"/>
    <lineage>
        <taxon>Bacteria</taxon>
        <taxon>Pseudomonadati</taxon>
        <taxon>Bacteroidota</taxon>
        <taxon>Cytophagia</taxon>
        <taxon>Cytophagales</taxon>
        <taxon>Hymenobacteraceae</taxon>
        <taxon>Rufibacter</taxon>
    </lineage>
</organism>
<dbReference type="InterPro" id="IPR054840">
    <property type="entry name" value="hydcarot_desat_CrtD"/>
</dbReference>
<dbReference type="PRINTS" id="PR00419">
    <property type="entry name" value="ADXRDTASE"/>
</dbReference>
<gene>
    <name evidence="7" type="primary">crtD</name>
    <name evidence="7" type="ORF">ACFQHR_02770</name>
</gene>
<dbReference type="PANTHER" id="PTHR43734:SF7">
    <property type="entry name" value="4,4'-DIAPONEUROSPORENE OXYGENASE"/>
    <property type="match status" value="1"/>
</dbReference>
<dbReference type="SUPFAM" id="SSF51905">
    <property type="entry name" value="FAD/NAD(P)-binding domain"/>
    <property type="match status" value="1"/>
</dbReference>
<name>A0ABW2DF93_9BACT</name>
<feature type="domain" description="Amine oxidase" evidence="6">
    <location>
        <begin position="11"/>
        <end position="480"/>
    </location>
</feature>
<accession>A0ABW2DF93</accession>
<dbReference type="EC" id="1.3.99.27" evidence="7"/>
<evidence type="ECO:0000259" key="6">
    <source>
        <dbReference type="Pfam" id="PF01593"/>
    </source>
</evidence>
<dbReference type="InterPro" id="IPR014105">
    <property type="entry name" value="Carotenoid/retinoid_OxRdtase"/>
</dbReference>
<dbReference type="Proteomes" id="UP001596405">
    <property type="component" value="Unassembled WGS sequence"/>
</dbReference>
<sequence length="495" mass="54615">MAKAAVIGSGIGGIAAAIRLAVKGYEVTVFEANATFGGKMTQFTLPGGYRFDAGPSLFTLPHLVDELFSLAGRNPQQYFRYQKLPVVTQYFWPDGTQLTAYANAQDFAQEAEQKLKVRKEHLLRHLQKVARLYHATADTFLHKSLHRVGTYLSSDVLKTLPALPELGLMTTMHAANAQAFEDPRLVQLLDRYATYNGSDPYQAPGTLNLIPHLEFNIGAFYPEGGIYAIAKSLVKLAEELGVKFRYQEPVLEIVISEKKAVAVKTPKGDFPAEVVVSNMDIVPTYRKLIPTQPAPKKTLNQPRSSSALIFYWGIARAFPELDLHNIFFSQDYWQEFEHIFKKNTVADDPTVYVNITSKLSPADAPAGHENWFVMVNVPHNSGQDWGKLIQQTRQSVLKKVSKVLGTDVEQLITTERVWDPKGIEADTSSFAGALYGSSSNNRMAAFLRHPNFSGKIKGLYFVGGSVHPGGGIPLCLLSAKIMGDLVPKVPTTVSA</sequence>
<comment type="similarity">
    <text evidence="2 5">Belongs to the carotenoid/retinoid oxidoreductase family.</text>
</comment>
<keyword evidence="4 5" id="KW-0560">Oxidoreductase</keyword>
<evidence type="ECO:0000256" key="4">
    <source>
        <dbReference type="ARBA" id="ARBA00023002"/>
    </source>
</evidence>
<proteinExistence type="inferred from homology"/>
<comment type="pathway">
    <text evidence="1 5">Carotenoid biosynthesis.</text>
</comment>
<dbReference type="InterPro" id="IPR002937">
    <property type="entry name" value="Amino_oxidase"/>
</dbReference>
<dbReference type="NCBIfam" id="TIGR02734">
    <property type="entry name" value="crtI_fam"/>
    <property type="match status" value="1"/>
</dbReference>
<keyword evidence="3 5" id="KW-0125">Carotenoid biosynthesis</keyword>
<dbReference type="PANTHER" id="PTHR43734">
    <property type="entry name" value="PHYTOENE DESATURASE"/>
    <property type="match status" value="1"/>
</dbReference>
<dbReference type="NCBIfam" id="NF042421">
    <property type="entry name" value="hydcarot_desat_CrtD"/>
    <property type="match status" value="1"/>
</dbReference>
<dbReference type="GO" id="GO:0016491">
    <property type="term" value="F:oxidoreductase activity"/>
    <property type="evidence" value="ECO:0007669"/>
    <property type="project" value="UniProtKB-KW"/>
</dbReference>
<reference evidence="8" key="1">
    <citation type="journal article" date="2019" name="Int. J. Syst. Evol. Microbiol.">
        <title>The Global Catalogue of Microorganisms (GCM) 10K type strain sequencing project: providing services to taxonomists for standard genome sequencing and annotation.</title>
        <authorList>
            <consortium name="The Broad Institute Genomics Platform"/>
            <consortium name="The Broad Institute Genome Sequencing Center for Infectious Disease"/>
            <person name="Wu L."/>
            <person name="Ma J."/>
        </authorList>
    </citation>
    <scope>NUCLEOTIDE SEQUENCE [LARGE SCALE GENOMIC DNA]</scope>
    <source>
        <strain evidence="8">CGMCC 4.7393</strain>
    </source>
</reference>